<name>A0A9P6AXA1_9AGAM</name>
<evidence type="ECO:0000313" key="2">
    <source>
        <dbReference type="Proteomes" id="UP000886523"/>
    </source>
</evidence>
<proteinExistence type="predicted"/>
<organism evidence="1 2">
    <name type="scientific">Hydnum rufescens UP504</name>
    <dbReference type="NCBI Taxonomy" id="1448309"/>
    <lineage>
        <taxon>Eukaryota</taxon>
        <taxon>Fungi</taxon>
        <taxon>Dikarya</taxon>
        <taxon>Basidiomycota</taxon>
        <taxon>Agaricomycotina</taxon>
        <taxon>Agaricomycetes</taxon>
        <taxon>Cantharellales</taxon>
        <taxon>Hydnaceae</taxon>
        <taxon>Hydnum</taxon>
    </lineage>
</organism>
<dbReference type="EMBL" id="MU128969">
    <property type="protein sequence ID" value="KAF9513708.1"/>
    <property type="molecule type" value="Genomic_DNA"/>
</dbReference>
<comment type="caution">
    <text evidence="1">The sequence shown here is derived from an EMBL/GenBank/DDBJ whole genome shotgun (WGS) entry which is preliminary data.</text>
</comment>
<protein>
    <submittedName>
        <fullName evidence="1">Uncharacterized protein</fullName>
    </submittedName>
</protein>
<keyword evidence="2" id="KW-1185">Reference proteome</keyword>
<gene>
    <name evidence="1" type="ORF">BS47DRAFT_1343962</name>
</gene>
<dbReference type="AlphaFoldDB" id="A0A9P6AXA1"/>
<feature type="non-terminal residue" evidence="1">
    <location>
        <position position="92"/>
    </location>
</feature>
<dbReference type="Proteomes" id="UP000886523">
    <property type="component" value="Unassembled WGS sequence"/>
</dbReference>
<sequence>MNCMSIRDNTSQKHTTTYTVIRKANGHASVRRACDDVRDARWLPPPMSPQSARRVDHLVGLQKRLPHIQYGQENWYRREWLGKNNLDWISYV</sequence>
<evidence type="ECO:0000313" key="1">
    <source>
        <dbReference type="EMBL" id="KAF9513708.1"/>
    </source>
</evidence>
<reference evidence="1" key="1">
    <citation type="journal article" date="2020" name="Nat. Commun.">
        <title>Large-scale genome sequencing of mycorrhizal fungi provides insights into the early evolution of symbiotic traits.</title>
        <authorList>
            <person name="Miyauchi S."/>
            <person name="Kiss E."/>
            <person name="Kuo A."/>
            <person name="Drula E."/>
            <person name="Kohler A."/>
            <person name="Sanchez-Garcia M."/>
            <person name="Morin E."/>
            <person name="Andreopoulos B."/>
            <person name="Barry K.W."/>
            <person name="Bonito G."/>
            <person name="Buee M."/>
            <person name="Carver A."/>
            <person name="Chen C."/>
            <person name="Cichocki N."/>
            <person name="Clum A."/>
            <person name="Culley D."/>
            <person name="Crous P.W."/>
            <person name="Fauchery L."/>
            <person name="Girlanda M."/>
            <person name="Hayes R.D."/>
            <person name="Keri Z."/>
            <person name="LaButti K."/>
            <person name="Lipzen A."/>
            <person name="Lombard V."/>
            <person name="Magnuson J."/>
            <person name="Maillard F."/>
            <person name="Murat C."/>
            <person name="Nolan M."/>
            <person name="Ohm R.A."/>
            <person name="Pangilinan J."/>
            <person name="Pereira M.F."/>
            <person name="Perotto S."/>
            <person name="Peter M."/>
            <person name="Pfister S."/>
            <person name="Riley R."/>
            <person name="Sitrit Y."/>
            <person name="Stielow J.B."/>
            <person name="Szollosi G."/>
            <person name="Zifcakova L."/>
            <person name="Stursova M."/>
            <person name="Spatafora J.W."/>
            <person name="Tedersoo L."/>
            <person name="Vaario L.M."/>
            <person name="Yamada A."/>
            <person name="Yan M."/>
            <person name="Wang P."/>
            <person name="Xu J."/>
            <person name="Bruns T."/>
            <person name="Baldrian P."/>
            <person name="Vilgalys R."/>
            <person name="Dunand C."/>
            <person name="Henrissat B."/>
            <person name="Grigoriev I.V."/>
            <person name="Hibbett D."/>
            <person name="Nagy L.G."/>
            <person name="Martin F.M."/>
        </authorList>
    </citation>
    <scope>NUCLEOTIDE SEQUENCE</scope>
    <source>
        <strain evidence="1">UP504</strain>
    </source>
</reference>
<accession>A0A9P6AXA1</accession>